<accession>A0A517DQZ9</accession>
<dbReference type="SUPFAM" id="SSF51735">
    <property type="entry name" value="NAD(P)-binding Rossmann-fold domains"/>
    <property type="match status" value="1"/>
</dbReference>
<dbReference type="InterPro" id="IPR023401">
    <property type="entry name" value="ODC_N"/>
</dbReference>
<dbReference type="PANTHER" id="PTHR13812">
    <property type="entry name" value="KETIMINE REDUCTASE MU-CRYSTALLIN"/>
    <property type="match status" value="1"/>
</dbReference>
<dbReference type="Proteomes" id="UP000320776">
    <property type="component" value="Chromosome"/>
</dbReference>
<dbReference type="AlphaFoldDB" id="A0A517DQZ9"/>
<evidence type="ECO:0000313" key="1">
    <source>
        <dbReference type="EMBL" id="QDR79696.1"/>
    </source>
</evidence>
<dbReference type="EC" id="1.4.1.1" evidence="1"/>
<dbReference type="OrthoDB" id="9792005at2"/>
<reference evidence="1 2" key="1">
    <citation type="submission" date="2019-02" db="EMBL/GenBank/DDBJ databases">
        <title>Closed genome of Sporomusa termitida DSM 4440.</title>
        <authorList>
            <person name="Poehlein A."/>
            <person name="Daniel R."/>
        </authorList>
    </citation>
    <scope>NUCLEOTIDE SEQUENCE [LARGE SCALE GENOMIC DNA]</scope>
    <source>
        <strain evidence="1 2">DSM 4440</strain>
    </source>
</reference>
<dbReference type="Pfam" id="PF02423">
    <property type="entry name" value="OCD_Mu_crystall"/>
    <property type="match status" value="1"/>
</dbReference>
<dbReference type="InterPro" id="IPR036291">
    <property type="entry name" value="NAD(P)-bd_dom_sf"/>
</dbReference>
<dbReference type="InterPro" id="IPR003462">
    <property type="entry name" value="ODC_Mu_crystall"/>
</dbReference>
<dbReference type="EMBL" id="CP036259">
    <property type="protein sequence ID" value="QDR79696.1"/>
    <property type="molecule type" value="Genomic_DNA"/>
</dbReference>
<dbReference type="Gene3D" id="3.30.1780.10">
    <property type="entry name" value="ornithine cyclodeaminase, domain 1"/>
    <property type="match status" value="1"/>
</dbReference>
<dbReference type="Gene3D" id="3.40.50.720">
    <property type="entry name" value="NAD(P)-binding Rossmann-like Domain"/>
    <property type="match status" value="1"/>
</dbReference>
<dbReference type="PANTHER" id="PTHR13812:SF19">
    <property type="entry name" value="KETIMINE REDUCTASE MU-CRYSTALLIN"/>
    <property type="match status" value="1"/>
</dbReference>
<dbReference type="NCBIfam" id="NF004848">
    <property type="entry name" value="PRK06199.1"/>
    <property type="match status" value="1"/>
</dbReference>
<gene>
    <name evidence="1" type="primary">ala</name>
    <name evidence="1" type="ORF">SPTER_09860</name>
</gene>
<name>A0A517DQZ9_9FIRM</name>
<keyword evidence="2" id="KW-1185">Reference proteome</keyword>
<proteinExistence type="predicted"/>
<sequence length="371" mass="40575">MPGKKTTFLYLSEQDMLKAGVLDGKQCVDTIDDMFKVVGEGDYIMGGISENEHGQRIYFPEEKRFPNMPVAGPDRRFLSMITYLGGRFNLCACKWYGSNIENTKRGLPRSVLMVTLNHVETGEPFAYMSGNLLSAMRTGSIPAVGARYLASREARVAAIIGAGVMGRATVTCLQAALPRLAKAVVYDLVPAKAAAFCAQMSNELGFPFEPADSMEAAVRAGDVISIATAGSARPLLQKEWVKPNALLATQGTADIPDDLFTSSRIVFDEIKMHQAWKEEEEKIPPAKRLGFPGASVFRLCEQGKINATDLVSLSEIACGKKLGRANEAERFILIIGGMPVEDAAWGHTLYHNARKMGIGQELVLWDEPHWL</sequence>
<dbReference type="KEGG" id="sted:SPTER_09860"/>
<protein>
    <submittedName>
        <fullName evidence="1">Alanine dehydrogenase</fullName>
        <ecNumber evidence="1">1.4.1.1</ecNumber>
    </submittedName>
</protein>
<organism evidence="1 2">
    <name type="scientific">Sporomusa termitida</name>
    <dbReference type="NCBI Taxonomy" id="2377"/>
    <lineage>
        <taxon>Bacteria</taxon>
        <taxon>Bacillati</taxon>
        <taxon>Bacillota</taxon>
        <taxon>Negativicutes</taxon>
        <taxon>Selenomonadales</taxon>
        <taxon>Sporomusaceae</taxon>
        <taxon>Sporomusa</taxon>
    </lineage>
</organism>
<dbReference type="GO" id="GO:0005737">
    <property type="term" value="C:cytoplasm"/>
    <property type="evidence" value="ECO:0007669"/>
    <property type="project" value="TreeGrafter"/>
</dbReference>
<evidence type="ECO:0000313" key="2">
    <source>
        <dbReference type="Proteomes" id="UP000320776"/>
    </source>
</evidence>
<dbReference type="RefSeq" id="WP_144349301.1">
    <property type="nucleotide sequence ID" value="NZ_CP036259.1"/>
</dbReference>
<keyword evidence="1" id="KW-0560">Oxidoreductase</keyword>
<dbReference type="GO" id="GO:0000286">
    <property type="term" value="F:alanine dehydrogenase activity"/>
    <property type="evidence" value="ECO:0007669"/>
    <property type="project" value="UniProtKB-EC"/>
</dbReference>
<dbReference type="PIRSF" id="PIRSF001439">
    <property type="entry name" value="CryM"/>
    <property type="match status" value="1"/>
</dbReference>